<protein>
    <recommendedName>
        <fullName evidence="13">Tetratricopeptide repeat protein</fullName>
    </recommendedName>
</protein>
<dbReference type="GO" id="GO:0016020">
    <property type="term" value="C:membrane"/>
    <property type="evidence" value="ECO:0007669"/>
    <property type="project" value="UniProtKB-SubCell"/>
</dbReference>
<keyword evidence="6 10" id="KW-0472">Membrane</keyword>
<comment type="subcellular location">
    <subcellularLocation>
        <location evidence="1">Membrane</location>
        <topology evidence="1">Single-pass membrane protein</topology>
    </subcellularLocation>
</comment>
<dbReference type="PROSITE" id="PS50005">
    <property type="entry name" value="TPR"/>
    <property type="match status" value="4"/>
</dbReference>
<dbReference type="Proteomes" id="UP000264141">
    <property type="component" value="Unassembled WGS sequence"/>
</dbReference>
<feature type="repeat" description="TPR" evidence="8">
    <location>
        <begin position="411"/>
        <end position="444"/>
    </location>
</feature>
<gene>
    <name evidence="11" type="ORF">DEQ80_08790</name>
</gene>
<keyword evidence="3" id="KW-0677">Repeat</keyword>
<dbReference type="InterPro" id="IPR011990">
    <property type="entry name" value="TPR-like_helical_dom_sf"/>
</dbReference>
<evidence type="ECO:0000256" key="9">
    <source>
        <dbReference type="SAM" id="MobiDB-lite"/>
    </source>
</evidence>
<organism evidence="11 12">
    <name type="scientific">Anaerolinea thermolimosa</name>
    <dbReference type="NCBI Taxonomy" id="229919"/>
    <lineage>
        <taxon>Bacteria</taxon>
        <taxon>Bacillati</taxon>
        <taxon>Chloroflexota</taxon>
        <taxon>Anaerolineae</taxon>
        <taxon>Anaerolineales</taxon>
        <taxon>Anaerolineaceae</taxon>
        <taxon>Anaerolinea</taxon>
    </lineage>
</organism>
<dbReference type="AlphaFoldDB" id="A0A3D1JH86"/>
<feature type="repeat" description="TPR" evidence="8">
    <location>
        <begin position="309"/>
        <end position="342"/>
    </location>
</feature>
<feature type="region of interest" description="Disordered" evidence="9">
    <location>
        <begin position="568"/>
        <end position="607"/>
    </location>
</feature>
<evidence type="ECO:0000256" key="3">
    <source>
        <dbReference type="ARBA" id="ARBA00022737"/>
    </source>
</evidence>
<comment type="similarity">
    <text evidence="7">Belongs to the Tom70 family.</text>
</comment>
<evidence type="ECO:0000256" key="6">
    <source>
        <dbReference type="ARBA" id="ARBA00023136"/>
    </source>
</evidence>
<dbReference type="SUPFAM" id="SSF48452">
    <property type="entry name" value="TPR-like"/>
    <property type="match status" value="2"/>
</dbReference>
<keyword evidence="5 10" id="KW-1133">Transmembrane helix</keyword>
<feature type="repeat" description="TPR" evidence="8">
    <location>
        <begin position="445"/>
        <end position="478"/>
    </location>
</feature>
<dbReference type="EMBL" id="DPBP01000033">
    <property type="protein sequence ID" value="HCE17941.1"/>
    <property type="molecule type" value="Genomic_DNA"/>
</dbReference>
<comment type="caution">
    <text evidence="11">The sequence shown here is derived from an EMBL/GenBank/DDBJ whole genome shotgun (WGS) entry which is preliminary data.</text>
</comment>
<feature type="compositionally biased region" description="Low complexity" evidence="9">
    <location>
        <begin position="568"/>
        <end position="600"/>
    </location>
</feature>
<evidence type="ECO:0000256" key="10">
    <source>
        <dbReference type="SAM" id="Phobius"/>
    </source>
</evidence>
<evidence type="ECO:0000256" key="1">
    <source>
        <dbReference type="ARBA" id="ARBA00004167"/>
    </source>
</evidence>
<evidence type="ECO:0000256" key="4">
    <source>
        <dbReference type="ARBA" id="ARBA00022803"/>
    </source>
</evidence>
<sequence>MTPEEAMVQEAMAALHAGDRVRARDLFTRLLKLNQNNPEYWLWMSAVVDTPKERAYCLNEVLRRDPSNLAARRGLQLLGLAPPDPSQVIPLRLQKRNWQVSDLSEKEALPPSPLGNWRQWALILGAALIVVALVGFALQSVHQVRQARIIIPTDFPLAPTFTPLPSTTPIRRSPTPTFLGPTPLWMMLEATYTPTPMYVDTPHPVSEAYRIGMRAYQRGDWSQVEEYMLQVATLEPGAADLLYYAGEASRFAGKYNLAFSYYDRAIQVNPGFAPAYLGRARARLASDPRDLLKARSDLETALQRDPDLAEAYLELAALDQTEKQYQQALDLLTRAESLLQNSPLFYLQRGQVFLALGETTRALADAQTAHQLDFTLLPAYRLLAEAYQAAGQPADSLEPLQTYLRYMQDDPGAYLLAANAWIAQGDYPQAMEALDAALRLDRRNPKIYLQRGRLNLEQKEYSSAIDDFKQAYELDKKSFAASVGYGQALFLGGYPGDAYMQLERSISLATDDAQKAELLYWEAQALEKLDKPDVAFTRWQQLLAMPAEALLPEWQTLARQRVAALSTPTRTPTPTQTFTLTPTRTPTRTPAVSPTRTPTRSLATPTP</sequence>
<keyword evidence="2 10" id="KW-0812">Transmembrane</keyword>
<proteinExistence type="inferred from homology"/>
<dbReference type="PANTHER" id="PTHR46208:SF1">
    <property type="entry name" value="MITOCHONDRIAL IMPORT RECEPTOR SUBUNIT TOM70"/>
    <property type="match status" value="1"/>
</dbReference>
<evidence type="ECO:0000256" key="7">
    <source>
        <dbReference type="ARBA" id="ARBA00038030"/>
    </source>
</evidence>
<evidence type="ECO:0000313" key="12">
    <source>
        <dbReference type="Proteomes" id="UP000264141"/>
    </source>
</evidence>
<evidence type="ECO:0000256" key="2">
    <source>
        <dbReference type="ARBA" id="ARBA00022692"/>
    </source>
</evidence>
<name>A0A3D1JH86_9CHLR</name>
<dbReference type="InterPro" id="IPR019734">
    <property type="entry name" value="TPR_rpt"/>
</dbReference>
<keyword evidence="4 8" id="KW-0802">TPR repeat</keyword>
<evidence type="ECO:0000256" key="5">
    <source>
        <dbReference type="ARBA" id="ARBA00022989"/>
    </source>
</evidence>
<reference evidence="11 12" key="1">
    <citation type="journal article" date="2018" name="Nat. Biotechnol.">
        <title>A standardized bacterial taxonomy based on genome phylogeny substantially revises the tree of life.</title>
        <authorList>
            <person name="Parks D.H."/>
            <person name="Chuvochina M."/>
            <person name="Waite D.W."/>
            <person name="Rinke C."/>
            <person name="Skarshewski A."/>
            <person name="Chaumeil P.A."/>
            <person name="Hugenholtz P."/>
        </authorList>
    </citation>
    <scope>NUCLEOTIDE SEQUENCE [LARGE SCALE GENOMIC DNA]</scope>
    <source>
        <strain evidence="11">UBA8781</strain>
    </source>
</reference>
<dbReference type="PANTHER" id="PTHR46208">
    <property type="entry name" value="MITOCHONDRIAL IMPORT RECEPTOR SUBUNIT TOM70"/>
    <property type="match status" value="1"/>
</dbReference>
<dbReference type="SUPFAM" id="SSF81901">
    <property type="entry name" value="HCP-like"/>
    <property type="match status" value="1"/>
</dbReference>
<dbReference type="SMART" id="SM00028">
    <property type="entry name" value="TPR"/>
    <property type="match status" value="8"/>
</dbReference>
<dbReference type="Pfam" id="PF13414">
    <property type="entry name" value="TPR_11"/>
    <property type="match status" value="1"/>
</dbReference>
<feature type="transmembrane region" description="Helical" evidence="10">
    <location>
        <begin position="120"/>
        <end position="138"/>
    </location>
</feature>
<evidence type="ECO:0000256" key="8">
    <source>
        <dbReference type="PROSITE-ProRule" id="PRU00339"/>
    </source>
</evidence>
<evidence type="ECO:0008006" key="13">
    <source>
        <dbReference type="Google" id="ProtNLM"/>
    </source>
</evidence>
<evidence type="ECO:0000313" key="11">
    <source>
        <dbReference type="EMBL" id="HCE17941.1"/>
    </source>
</evidence>
<accession>A0A3D1JH86</accession>
<dbReference type="Gene3D" id="1.25.40.10">
    <property type="entry name" value="Tetratricopeptide repeat domain"/>
    <property type="match status" value="3"/>
</dbReference>
<feature type="repeat" description="TPR" evidence="8">
    <location>
        <begin position="239"/>
        <end position="272"/>
    </location>
</feature>